<protein>
    <recommendedName>
        <fullName evidence="1">non-specific serine/threonine protein kinase</fullName>
        <ecNumber evidence="1">2.7.11.1</ecNumber>
    </recommendedName>
</protein>
<dbReference type="Proteomes" id="UP000326950">
    <property type="component" value="Unassembled WGS sequence"/>
</dbReference>
<keyword evidence="11" id="KW-1185">Reference proteome</keyword>
<keyword evidence="6" id="KW-0067">ATP-binding</keyword>
<evidence type="ECO:0000256" key="3">
    <source>
        <dbReference type="ARBA" id="ARBA00022679"/>
    </source>
</evidence>
<evidence type="ECO:0000256" key="7">
    <source>
        <dbReference type="ARBA" id="ARBA00047899"/>
    </source>
</evidence>
<evidence type="ECO:0000256" key="2">
    <source>
        <dbReference type="ARBA" id="ARBA00022527"/>
    </source>
</evidence>
<reference evidence="10 11" key="1">
    <citation type="submission" date="2019-04" db="EMBL/GenBank/DDBJ databases">
        <title>Friends and foes A comparative genomics study of 23 Aspergillus species from section Flavi.</title>
        <authorList>
            <consortium name="DOE Joint Genome Institute"/>
            <person name="Kjaerbolling I."/>
            <person name="Vesth T."/>
            <person name="Frisvad J.C."/>
            <person name="Nybo J.L."/>
            <person name="Theobald S."/>
            <person name="Kildgaard S."/>
            <person name="Isbrandt T."/>
            <person name="Kuo A."/>
            <person name="Sato A."/>
            <person name="Lyhne E.K."/>
            <person name="Kogle M.E."/>
            <person name="Wiebenga A."/>
            <person name="Kun R.S."/>
            <person name="Lubbers R.J."/>
            <person name="Makela M.R."/>
            <person name="Barry K."/>
            <person name="Chovatia M."/>
            <person name="Clum A."/>
            <person name="Daum C."/>
            <person name="Haridas S."/>
            <person name="He G."/>
            <person name="LaButti K."/>
            <person name="Lipzen A."/>
            <person name="Mondo S."/>
            <person name="Riley R."/>
            <person name="Salamov A."/>
            <person name="Simmons B.A."/>
            <person name="Magnuson J.K."/>
            <person name="Henrissat B."/>
            <person name="Mortensen U.H."/>
            <person name="Larsen T.O."/>
            <person name="Devries R.P."/>
            <person name="Grigoriev I.V."/>
            <person name="Machida M."/>
            <person name="Baker S.E."/>
            <person name="Andersen M.R."/>
        </authorList>
    </citation>
    <scope>NUCLEOTIDE SEQUENCE [LARGE SCALE GENOMIC DNA]</scope>
    <source>
        <strain evidence="10 11">CBS 117626</strain>
    </source>
</reference>
<feature type="domain" description="Protein kinase" evidence="9">
    <location>
        <begin position="167"/>
        <end position="467"/>
    </location>
</feature>
<name>A0A5N6UBY5_ASPTM</name>
<dbReference type="PANTHER" id="PTHR43671:SF98">
    <property type="entry name" value="SERINE_THREONINE-PROTEIN KINASE NEK11"/>
    <property type="match status" value="1"/>
</dbReference>
<dbReference type="OrthoDB" id="5986190at2759"/>
<organism evidence="10 11">
    <name type="scientific">Aspergillus tamarii</name>
    <dbReference type="NCBI Taxonomy" id="41984"/>
    <lineage>
        <taxon>Eukaryota</taxon>
        <taxon>Fungi</taxon>
        <taxon>Dikarya</taxon>
        <taxon>Ascomycota</taxon>
        <taxon>Pezizomycotina</taxon>
        <taxon>Eurotiomycetes</taxon>
        <taxon>Eurotiomycetidae</taxon>
        <taxon>Eurotiales</taxon>
        <taxon>Aspergillaceae</taxon>
        <taxon>Aspergillus</taxon>
        <taxon>Aspergillus subgen. Circumdati</taxon>
    </lineage>
</organism>
<keyword evidence="2" id="KW-0723">Serine/threonine-protein kinase</keyword>
<dbReference type="GO" id="GO:0004674">
    <property type="term" value="F:protein serine/threonine kinase activity"/>
    <property type="evidence" value="ECO:0007669"/>
    <property type="project" value="UniProtKB-KW"/>
</dbReference>
<dbReference type="InterPro" id="IPR050660">
    <property type="entry name" value="NEK_Ser/Thr_kinase"/>
</dbReference>
<evidence type="ECO:0000313" key="10">
    <source>
        <dbReference type="EMBL" id="KAE8156076.1"/>
    </source>
</evidence>
<dbReference type="Pfam" id="PF00069">
    <property type="entry name" value="Pkinase"/>
    <property type="match status" value="1"/>
</dbReference>
<keyword evidence="5 10" id="KW-0418">Kinase</keyword>
<evidence type="ECO:0000256" key="1">
    <source>
        <dbReference type="ARBA" id="ARBA00012513"/>
    </source>
</evidence>
<comment type="catalytic activity">
    <reaction evidence="7">
        <text>L-threonyl-[protein] + ATP = O-phospho-L-threonyl-[protein] + ADP + H(+)</text>
        <dbReference type="Rhea" id="RHEA:46608"/>
        <dbReference type="Rhea" id="RHEA-COMP:11060"/>
        <dbReference type="Rhea" id="RHEA-COMP:11605"/>
        <dbReference type="ChEBI" id="CHEBI:15378"/>
        <dbReference type="ChEBI" id="CHEBI:30013"/>
        <dbReference type="ChEBI" id="CHEBI:30616"/>
        <dbReference type="ChEBI" id="CHEBI:61977"/>
        <dbReference type="ChEBI" id="CHEBI:456216"/>
        <dbReference type="EC" id="2.7.11.1"/>
    </reaction>
</comment>
<evidence type="ECO:0000256" key="5">
    <source>
        <dbReference type="ARBA" id="ARBA00022777"/>
    </source>
</evidence>
<dbReference type="InterPro" id="IPR011009">
    <property type="entry name" value="Kinase-like_dom_sf"/>
</dbReference>
<keyword evidence="4" id="KW-0547">Nucleotide-binding</keyword>
<evidence type="ECO:0000256" key="4">
    <source>
        <dbReference type="ARBA" id="ARBA00022741"/>
    </source>
</evidence>
<evidence type="ECO:0000256" key="6">
    <source>
        <dbReference type="ARBA" id="ARBA00022840"/>
    </source>
</evidence>
<dbReference type="EC" id="2.7.11.1" evidence="1"/>
<evidence type="ECO:0000313" key="11">
    <source>
        <dbReference type="Proteomes" id="UP000326950"/>
    </source>
</evidence>
<dbReference type="GO" id="GO:0005634">
    <property type="term" value="C:nucleus"/>
    <property type="evidence" value="ECO:0007669"/>
    <property type="project" value="TreeGrafter"/>
</dbReference>
<dbReference type="GO" id="GO:0005524">
    <property type="term" value="F:ATP binding"/>
    <property type="evidence" value="ECO:0007669"/>
    <property type="project" value="UniProtKB-KW"/>
</dbReference>
<dbReference type="EMBL" id="ML738781">
    <property type="protein sequence ID" value="KAE8156076.1"/>
    <property type="molecule type" value="Genomic_DNA"/>
</dbReference>
<evidence type="ECO:0000259" key="9">
    <source>
        <dbReference type="PROSITE" id="PS50011"/>
    </source>
</evidence>
<dbReference type="Gene3D" id="1.10.510.10">
    <property type="entry name" value="Transferase(Phosphotransferase) domain 1"/>
    <property type="match status" value="1"/>
</dbReference>
<comment type="catalytic activity">
    <reaction evidence="8">
        <text>L-seryl-[protein] + ATP = O-phospho-L-seryl-[protein] + ADP + H(+)</text>
        <dbReference type="Rhea" id="RHEA:17989"/>
        <dbReference type="Rhea" id="RHEA-COMP:9863"/>
        <dbReference type="Rhea" id="RHEA-COMP:11604"/>
        <dbReference type="ChEBI" id="CHEBI:15378"/>
        <dbReference type="ChEBI" id="CHEBI:29999"/>
        <dbReference type="ChEBI" id="CHEBI:30616"/>
        <dbReference type="ChEBI" id="CHEBI:83421"/>
        <dbReference type="ChEBI" id="CHEBI:456216"/>
        <dbReference type="EC" id="2.7.11.1"/>
    </reaction>
</comment>
<evidence type="ECO:0000256" key="8">
    <source>
        <dbReference type="ARBA" id="ARBA00048679"/>
    </source>
</evidence>
<dbReference type="PANTHER" id="PTHR43671">
    <property type="entry name" value="SERINE/THREONINE-PROTEIN KINASE NEK"/>
    <property type="match status" value="1"/>
</dbReference>
<gene>
    <name evidence="10" type="ORF">BDV40DRAFT_306410</name>
</gene>
<dbReference type="InterPro" id="IPR000719">
    <property type="entry name" value="Prot_kinase_dom"/>
</dbReference>
<keyword evidence="3" id="KW-0808">Transferase</keyword>
<sequence length="936" mass="105446">MSLPNDHGKCTGRAAFESAIRRDLHQAIEDCSIPPEMFVSRESLERIWSQARVDEFIRPLDPTVDRSHVPLIRCNFLQTISILVYMEWDNWSRFMEIFVSHTDSGGNQDRTDSNIPEYTLETLESRTFLGPVAGVKFLYDRYIFCPIDIAVGASIVRSEEWRLPFLRDKSAHLGRREYGYSRREMIPRSHFLISKGVFSPTAVVVARKVFASKDPSHQDTRSLNIIREILSRHDRVALHLATITIGNDIHVLTPMADMNLEQFLLFQSHHCKIAELFQEAVNLASALDYLHNRLQAGDQVYFYHKDLKPSKILLYFKPRSSEYPRVGRWKITDFDLSVVKKPEGHLPVEGFVTRTTNQETWIPGPYQAPEVCANAGADSRSDIWSFGCILVRLLSSKLDGVQGLMRGTPPILNPHIEGWLNDLPHRNDGYGEEFMSSCKDLLLSALKVDRYERPSAESVARKLQQLTKFPLSRPSALFDLGVYSNNSVYDESSRHLLSAGETSDQVFKEDIARHKHTSGPQVVRASVSRSASEDCQGNLIHRTDVTEPADGWDWVEKLQTIGYNIQEINDILLEKDRDAPWIYFEPDRIFPDVIPELDLHISECCHSLREDRQQGSASNSMATSKLRIYPETFNDDDIVKCVEELCGLCGISPTSRIATDWLGSALFDEDHNAVAVTYSLPTDQYRVPSVNTIIGRISQALYDFCCAAGLLQMRNLCCDSFTVVRHGGWSSEVDGVAAGKVVSLGFQLVHNLAESLKTSMGTTTPSPREILSASSAILTVISPEFEVTHDENDMSVCLHLGAVAVQLLCLGFISYVQAHIGPIQPFFLDTPIRRAALLGINGDNKYPNLVAKLVNITCLGDMTHGPIWMFFRHRKSDEMQSIGGLCDPGSQRCDIIGQMCDILDTWRPVIYYFEGKKWAVQLRSKLVAVSSFQMTA</sequence>
<dbReference type="PROSITE" id="PS50011">
    <property type="entry name" value="PROTEIN_KINASE_DOM"/>
    <property type="match status" value="1"/>
</dbReference>
<proteinExistence type="predicted"/>
<accession>A0A5N6UBY5</accession>
<dbReference type="AlphaFoldDB" id="A0A5N6UBY5"/>
<dbReference type="SUPFAM" id="SSF56112">
    <property type="entry name" value="Protein kinase-like (PK-like)"/>
    <property type="match status" value="1"/>
</dbReference>